<accession>A0ABP9R3G3</accession>
<name>A0ABP9R3G3_9RHOO</name>
<dbReference type="Proteomes" id="UP001500547">
    <property type="component" value="Unassembled WGS sequence"/>
</dbReference>
<evidence type="ECO:0008006" key="3">
    <source>
        <dbReference type="Google" id="ProtNLM"/>
    </source>
</evidence>
<reference evidence="2" key="1">
    <citation type="journal article" date="2019" name="Int. J. Syst. Evol. Microbiol.">
        <title>The Global Catalogue of Microorganisms (GCM) 10K type strain sequencing project: providing services to taxonomists for standard genome sequencing and annotation.</title>
        <authorList>
            <consortium name="The Broad Institute Genomics Platform"/>
            <consortium name="The Broad Institute Genome Sequencing Center for Infectious Disease"/>
            <person name="Wu L."/>
            <person name="Ma J."/>
        </authorList>
    </citation>
    <scope>NUCLEOTIDE SEQUENCE [LARGE SCALE GENOMIC DNA]</scope>
    <source>
        <strain evidence="2">JCM 18715</strain>
    </source>
</reference>
<dbReference type="EMBL" id="BAABLD010000017">
    <property type="protein sequence ID" value="GAA5171055.1"/>
    <property type="molecule type" value="Genomic_DNA"/>
</dbReference>
<protein>
    <recommendedName>
        <fullName evidence="3">MFS transporter</fullName>
    </recommendedName>
</protein>
<dbReference type="CDD" id="cd01906">
    <property type="entry name" value="proteasome_protease_HslV"/>
    <property type="match status" value="1"/>
</dbReference>
<dbReference type="InterPro" id="IPR001353">
    <property type="entry name" value="Proteasome_sua/b"/>
</dbReference>
<evidence type="ECO:0000313" key="1">
    <source>
        <dbReference type="EMBL" id="GAA5171055.1"/>
    </source>
</evidence>
<dbReference type="SUPFAM" id="SSF56235">
    <property type="entry name" value="N-terminal nucleophile aminohydrolases (Ntn hydrolases)"/>
    <property type="match status" value="1"/>
</dbReference>
<keyword evidence="2" id="KW-1185">Reference proteome</keyword>
<dbReference type="InterPro" id="IPR029055">
    <property type="entry name" value="Ntn_hydrolases_N"/>
</dbReference>
<sequence>MTTLAVARKDGFVAIAADSQTTFGDMRLSSAYKRDHDKLLQVGESWIGVCGSSAHHLVLISAFQELGEADLSSREAVFDTFRRLHPVLKEHAYLNPKEDDDDPYESSQLSCLIANASGIYAVYSYREVFAFDRFWAAGSGRAYALGAMYAAYNAQVSAEEIAKLGVRAGMEFDTASGGPIVSYAMALDVNIGA</sequence>
<organism evidence="1 2">
    <name type="scientific">Viridibacterium curvum</name>
    <dbReference type="NCBI Taxonomy" id="1101404"/>
    <lineage>
        <taxon>Bacteria</taxon>
        <taxon>Pseudomonadati</taxon>
        <taxon>Pseudomonadota</taxon>
        <taxon>Betaproteobacteria</taxon>
        <taxon>Rhodocyclales</taxon>
        <taxon>Rhodocyclaceae</taxon>
        <taxon>Viridibacterium</taxon>
    </lineage>
</organism>
<comment type="caution">
    <text evidence="1">The sequence shown here is derived from an EMBL/GenBank/DDBJ whole genome shotgun (WGS) entry which is preliminary data.</text>
</comment>
<proteinExistence type="predicted"/>
<gene>
    <name evidence="1" type="ORF">GCM10025770_35050</name>
</gene>
<evidence type="ECO:0000313" key="2">
    <source>
        <dbReference type="Proteomes" id="UP001500547"/>
    </source>
</evidence>
<dbReference type="RefSeq" id="WP_345534412.1">
    <property type="nucleotide sequence ID" value="NZ_BAABLD010000017.1"/>
</dbReference>
<dbReference type="Gene3D" id="3.60.20.10">
    <property type="entry name" value="Glutamine Phosphoribosylpyrophosphate, subunit 1, domain 1"/>
    <property type="match status" value="1"/>
</dbReference>
<dbReference type="Pfam" id="PF00227">
    <property type="entry name" value="Proteasome"/>
    <property type="match status" value="1"/>
</dbReference>